<dbReference type="Pfam" id="PF01380">
    <property type="entry name" value="SIS"/>
    <property type="match status" value="1"/>
</dbReference>
<evidence type="ECO:0000259" key="5">
    <source>
        <dbReference type="PROSITE" id="PS51464"/>
    </source>
</evidence>
<dbReference type="AlphaFoldDB" id="A0A140DTZ2"/>
<dbReference type="EMBL" id="CP011391">
    <property type="protein sequence ID" value="AMK54119.1"/>
    <property type="molecule type" value="Genomic_DNA"/>
</dbReference>
<organism evidence="6 7">
    <name type="scientific">Faecalibaculum rodentium</name>
    <dbReference type="NCBI Taxonomy" id="1702221"/>
    <lineage>
        <taxon>Bacteria</taxon>
        <taxon>Bacillati</taxon>
        <taxon>Bacillota</taxon>
        <taxon>Erysipelotrichia</taxon>
        <taxon>Erysipelotrichales</taxon>
        <taxon>Erysipelotrichaceae</taxon>
        <taxon>Faecalibaculum</taxon>
    </lineage>
</organism>
<proteinExistence type="predicted"/>
<sequence>MADHLKKQPWKAAGMTVRELAAETFVSPATVLRVAHKCGYSGWRDFTAALLLYSENAKQQQVSVNMSRPFGMQGSSAAIVSSIKSLFEQTVQEAAALISLEDLEKAASILTAADRIFVFAIGDSSLTARSFMNKLVKVNIHPVLATEYGQEIEECWNMQQGDAALFVSYHGQSKDLVRCASILKSKGIFSILVTREGTNPLAETCSLVLPVPAHEKLRRIANFHSRIGMEFVLDVLFSIFYQQNYIRFERHKAMLDASR</sequence>
<dbReference type="Gene3D" id="1.10.10.10">
    <property type="entry name" value="Winged helix-like DNA-binding domain superfamily/Winged helix DNA-binding domain"/>
    <property type="match status" value="1"/>
</dbReference>
<feature type="domain" description="SIS" evidence="5">
    <location>
        <begin position="106"/>
        <end position="246"/>
    </location>
</feature>
<dbReference type="CDD" id="cd05013">
    <property type="entry name" value="SIS_RpiR"/>
    <property type="match status" value="1"/>
</dbReference>
<name>A0A140DTZ2_9FIRM</name>
<keyword evidence="7" id="KW-1185">Reference proteome</keyword>
<dbReference type="PANTHER" id="PTHR30514">
    <property type="entry name" value="GLUCOKINASE"/>
    <property type="match status" value="1"/>
</dbReference>
<dbReference type="PROSITE" id="PS51071">
    <property type="entry name" value="HTH_RPIR"/>
    <property type="match status" value="1"/>
</dbReference>
<dbReference type="GO" id="GO:0003677">
    <property type="term" value="F:DNA binding"/>
    <property type="evidence" value="ECO:0007669"/>
    <property type="project" value="UniProtKB-KW"/>
</dbReference>
<dbReference type="Proteomes" id="UP000069771">
    <property type="component" value="Chromosome"/>
</dbReference>
<evidence type="ECO:0000259" key="4">
    <source>
        <dbReference type="PROSITE" id="PS51071"/>
    </source>
</evidence>
<evidence type="ECO:0008006" key="8">
    <source>
        <dbReference type="Google" id="ProtNLM"/>
    </source>
</evidence>
<accession>A0A140DTZ2</accession>
<dbReference type="GO" id="GO:0097367">
    <property type="term" value="F:carbohydrate derivative binding"/>
    <property type="evidence" value="ECO:0007669"/>
    <property type="project" value="InterPro"/>
</dbReference>
<dbReference type="STRING" id="1702221.AALO17_09850"/>
<evidence type="ECO:0000256" key="1">
    <source>
        <dbReference type="ARBA" id="ARBA00023015"/>
    </source>
</evidence>
<dbReference type="GO" id="GO:1901135">
    <property type="term" value="P:carbohydrate derivative metabolic process"/>
    <property type="evidence" value="ECO:0007669"/>
    <property type="project" value="InterPro"/>
</dbReference>
<dbReference type="SUPFAM" id="SSF53697">
    <property type="entry name" value="SIS domain"/>
    <property type="match status" value="1"/>
</dbReference>
<dbReference type="InterPro" id="IPR047640">
    <property type="entry name" value="RpiR-like"/>
</dbReference>
<dbReference type="PANTHER" id="PTHR30514:SF10">
    <property type="entry name" value="MURR_RPIR FAMILY TRANSCRIPTIONAL REGULATOR"/>
    <property type="match status" value="1"/>
</dbReference>
<feature type="domain" description="HTH rpiR-type" evidence="4">
    <location>
        <begin position="1"/>
        <end position="57"/>
    </location>
</feature>
<keyword evidence="2" id="KW-0238">DNA-binding</keyword>
<dbReference type="KEGG" id="fro:AALO17_09850"/>
<dbReference type="GO" id="GO:0003700">
    <property type="term" value="F:DNA-binding transcription factor activity"/>
    <property type="evidence" value="ECO:0007669"/>
    <property type="project" value="InterPro"/>
</dbReference>
<evidence type="ECO:0000313" key="6">
    <source>
        <dbReference type="EMBL" id="AMK54119.1"/>
    </source>
</evidence>
<protein>
    <recommendedName>
        <fullName evidence="8">RpiR family transcriptional regulator</fullName>
    </recommendedName>
</protein>
<dbReference type="InterPro" id="IPR001347">
    <property type="entry name" value="SIS_dom"/>
</dbReference>
<keyword evidence="3" id="KW-0804">Transcription</keyword>
<dbReference type="InterPro" id="IPR036388">
    <property type="entry name" value="WH-like_DNA-bd_sf"/>
</dbReference>
<dbReference type="Pfam" id="PF01418">
    <property type="entry name" value="HTH_6"/>
    <property type="match status" value="1"/>
</dbReference>
<reference evidence="6 7" key="1">
    <citation type="journal article" date="2016" name="Gut Pathog.">
        <title>Whole genome sequencing of "Faecalibaculum rodentium" ALO17, isolated from C57BL/6J laboratory mouse feces.</title>
        <authorList>
            <person name="Lim S."/>
            <person name="Chang D.H."/>
            <person name="Ahn S."/>
            <person name="Kim B.C."/>
        </authorList>
    </citation>
    <scope>NUCLEOTIDE SEQUENCE [LARGE SCALE GENOMIC DNA]</scope>
    <source>
        <strain evidence="6 7">Alo17</strain>
    </source>
</reference>
<dbReference type="Gene3D" id="3.40.50.10490">
    <property type="entry name" value="Glucose-6-phosphate isomerase like protein, domain 1"/>
    <property type="match status" value="1"/>
</dbReference>
<evidence type="ECO:0000256" key="3">
    <source>
        <dbReference type="ARBA" id="ARBA00023163"/>
    </source>
</evidence>
<dbReference type="InterPro" id="IPR046348">
    <property type="entry name" value="SIS_dom_sf"/>
</dbReference>
<dbReference type="SUPFAM" id="SSF46689">
    <property type="entry name" value="Homeodomain-like"/>
    <property type="match status" value="1"/>
</dbReference>
<gene>
    <name evidence="6" type="ORF">AALO17_09850</name>
</gene>
<dbReference type="InterPro" id="IPR000281">
    <property type="entry name" value="HTH_RpiR"/>
</dbReference>
<dbReference type="PROSITE" id="PS51464">
    <property type="entry name" value="SIS"/>
    <property type="match status" value="1"/>
</dbReference>
<evidence type="ECO:0000256" key="2">
    <source>
        <dbReference type="ARBA" id="ARBA00023125"/>
    </source>
</evidence>
<keyword evidence="1" id="KW-0805">Transcription regulation</keyword>
<evidence type="ECO:0000313" key="7">
    <source>
        <dbReference type="Proteomes" id="UP000069771"/>
    </source>
</evidence>
<dbReference type="InterPro" id="IPR009057">
    <property type="entry name" value="Homeodomain-like_sf"/>
</dbReference>
<dbReference type="InterPro" id="IPR035472">
    <property type="entry name" value="RpiR-like_SIS"/>
</dbReference>